<dbReference type="Pfam" id="PF00581">
    <property type="entry name" value="Rhodanese"/>
    <property type="match status" value="1"/>
</dbReference>
<dbReference type="Proteomes" id="UP000002899">
    <property type="component" value="Chromosome II"/>
</dbReference>
<accession>I7IQJ9</accession>
<evidence type="ECO:0000313" key="2">
    <source>
        <dbReference type="EMBL" id="CCF73845.1"/>
    </source>
</evidence>
<dbReference type="VEuPathDB" id="PiroplasmaDB:BMR1_02g03465"/>
<dbReference type="Pfam" id="PF00899">
    <property type="entry name" value="ThiF"/>
    <property type="match status" value="1"/>
</dbReference>
<dbReference type="OMA" id="WATEVDQ"/>
<dbReference type="InterPro" id="IPR035985">
    <property type="entry name" value="Ubiquitin-activating_enz"/>
</dbReference>
<reference evidence="2 3" key="1">
    <citation type="journal article" date="2012" name="Nucleic Acids Res.">
        <title>Sequencing of the smallest Apicomplexan genome from the human pathogen Babesia microti.</title>
        <authorList>
            <person name="Cornillot E."/>
            <person name="Hadj-Kaddour K."/>
            <person name="Dassouli A."/>
            <person name="Noel B."/>
            <person name="Ranwez V."/>
            <person name="Vacherie B."/>
            <person name="Augagneur Y."/>
            <person name="Bres V."/>
            <person name="Duclos A."/>
            <person name="Randazzo S."/>
            <person name="Carcy B."/>
            <person name="Debierre-Grockiego F."/>
            <person name="Delbecq S."/>
            <person name="Moubri-Menage K."/>
            <person name="Shams-Eldin H."/>
            <person name="Usmani-Brown S."/>
            <person name="Bringaud F."/>
            <person name="Wincker P."/>
            <person name="Vivares C.P."/>
            <person name="Schwarz R.T."/>
            <person name="Schetters T.P."/>
            <person name="Krause P.J."/>
            <person name="Gorenflot A."/>
            <person name="Berry V."/>
            <person name="Barbe V."/>
            <person name="Ben Mamoun C."/>
        </authorList>
    </citation>
    <scope>NUCLEOTIDE SEQUENCE [LARGE SCALE GENOMIC DNA]</scope>
    <source>
        <strain evidence="2 3">RI</strain>
    </source>
</reference>
<dbReference type="EMBL" id="FO082872">
    <property type="protein sequence ID" value="CCF73845.1"/>
    <property type="molecule type" value="Genomic_DNA"/>
</dbReference>
<protein>
    <submittedName>
        <fullName evidence="2">Adenylyltransferase and sulfurtransferase</fullName>
        <ecNumber evidence="2">2.7.7.-</ecNumber>
        <ecNumber evidence="2">2.8.1.-</ecNumber>
    </submittedName>
</protein>
<dbReference type="RefSeq" id="XP_012648454.1">
    <property type="nucleotide sequence ID" value="XM_012793000.1"/>
</dbReference>
<gene>
    <name evidence="2" type="ORF">BMR1_02g03465</name>
</gene>
<keyword evidence="2" id="KW-0808">Transferase</keyword>
<dbReference type="GO" id="GO:0004792">
    <property type="term" value="F:thiosulfate-cyanide sulfurtransferase activity"/>
    <property type="evidence" value="ECO:0007669"/>
    <property type="project" value="TreeGrafter"/>
</dbReference>
<evidence type="ECO:0000259" key="1">
    <source>
        <dbReference type="PROSITE" id="PS50206"/>
    </source>
</evidence>
<reference evidence="2 3" key="3">
    <citation type="journal article" date="2016" name="Sci. Rep.">
        <title>Genome-wide diversity and gene expression profiling of Babesia microti isolates identify polymorphic genes that mediate host-pathogen interactions.</title>
        <authorList>
            <person name="Silva J.C."/>
            <person name="Cornillot E."/>
            <person name="McCracken C."/>
            <person name="Usmani-Brown S."/>
            <person name="Dwivedi A."/>
            <person name="Ifeonu O.O."/>
            <person name="Crabtree J."/>
            <person name="Gotia H.T."/>
            <person name="Virji A.Z."/>
            <person name="Reynes C."/>
            <person name="Colinge J."/>
            <person name="Kumar V."/>
            <person name="Lawres L."/>
            <person name="Pazzi J.E."/>
            <person name="Pablo J.V."/>
            <person name="Hung C."/>
            <person name="Brancato J."/>
            <person name="Kumari P."/>
            <person name="Orvis J."/>
            <person name="Tretina K."/>
            <person name="Chibucos M."/>
            <person name="Ott S."/>
            <person name="Sadzewicz L."/>
            <person name="Sengamalay N."/>
            <person name="Shetty A.C."/>
            <person name="Su Q."/>
            <person name="Tallon L."/>
            <person name="Fraser C.M."/>
            <person name="Frutos R."/>
            <person name="Molina D.M."/>
            <person name="Krause P.J."/>
            <person name="Ben Mamoun C."/>
        </authorList>
    </citation>
    <scope>NUCLEOTIDE SEQUENCE [LARGE SCALE GENOMIC DNA]</scope>
    <source>
        <strain evidence="2 3">RI</strain>
    </source>
</reference>
<keyword evidence="3" id="KW-1185">Reference proteome</keyword>
<dbReference type="PROSITE" id="PS50206">
    <property type="entry name" value="RHODANESE_3"/>
    <property type="match status" value="1"/>
</dbReference>
<dbReference type="OrthoDB" id="10261062at2759"/>
<dbReference type="GeneID" id="24424475"/>
<dbReference type="SMART" id="SM00450">
    <property type="entry name" value="RHOD"/>
    <property type="match status" value="1"/>
</dbReference>
<dbReference type="AlphaFoldDB" id="I7IQJ9"/>
<evidence type="ECO:0000313" key="3">
    <source>
        <dbReference type="Proteomes" id="UP000002899"/>
    </source>
</evidence>
<dbReference type="Gene3D" id="3.40.50.720">
    <property type="entry name" value="NAD(P)-binding Rossmann-like Domain"/>
    <property type="match status" value="1"/>
</dbReference>
<dbReference type="Gene3D" id="3.40.250.10">
    <property type="entry name" value="Rhodanese-like domain"/>
    <property type="match status" value="1"/>
</dbReference>
<dbReference type="KEGG" id="bmic:BMR1_02g03465"/>
<dbReference type="EC" id="2.7.7.-" evidence="2"/>
<dbReference type="EC" id="2.8.1.-" evidence="2"/>
<dbReference type="SUPFAM" id="SSF69572">
    <property type="entry name" value="Activating enzymes of the ubiquitin-like proteins"/>
    <property type="match status" value="1"/>
</dbReference>
<dbReference type="InterPro" id="IPR045886">
    <property type="entry name" value="ThiF/MoeB/HesA"/>
</dbReference>
<dbReference type="PANTHER" id="PTHR10953">
    <property type="entry name" value="UBIQUITIN-ACTIVATING ENZYME E1"/>
    <property type="match status" value="1"/>
</dbReference>
<sequence>MTDTVVDDSVNINNYLPFHSTFSAEASSRYGRQLIVLISEWFKTVKNNPALNCSKNHLSGDFECLDGQIIYENITNTSVLVVGAGGLGCPALLYLGASGIGNIGIVDGDSVEISNLHRQIIHTEELLGINKAESAKLAIEKLNSDIICKSYPYKLTRDNAEELISNYDIIIDCTDDISTKLLMNEVCLKTNKSYVTAAALRHEGQLLVFDRKSYSLTELNNSACYMCIAKTRGIEVKDMCSKFGILGPVTGVLGCLQSMEVIKIAAGLGRYVGLSPSRMVSYNAFDPLNPFRTIQLNNRDPNCSACSNGVEPKLHIEIPTDVNNITFDKLPRQYDNSVIIDVRSRPKYTIGHLKNSINWPTDEILHYAYKNEYQQFIKELSTRCGIDKIENIYIVCRRGVESKIVAGTLKMIYNTSNVIFYSVEGGLHKYVQEANHKLPIL</sequence>
<dbReference type="GO" id="GO:0016779">
    <property type="term" value="F:nucleotidyltransferase activity"/>
    <property type="evidence" value="ECO:0007669"/>
    <property type="project" value="UniProtKB-KW"/>
</dbReference>
<name>I7IQJ9_BABMR</name>
<reference evidence="2 3" key="2">
    <citation type="journal article" date="2013" name="PLoS ONE">
        <title>Whole genome mapping and re-organization of the nuclear and mitochondrial genomes of Babesia microti isolates.</title>
        <authorList>
            <person name="Cornillot E."/>
            <person name="Dassouli A."/>
            <person name="Garg A."/>
            <person name="Pachikara N."/>
            <person name="Randazzo S."/>
            <person name="Depoix D."/>
            <person name="Carcy B."/>
            <person name="Delbecq S."/>
            <person name="Frutos R."/>
            <person name="Silva J.C."/>
            <person name="Sutton R."/>
            <person name="Krause P.J."/>
            <person name="Mamoun C.B."/>
        </authorList>
    </citation>
    <scope>NUCLEOTIDE SEQUENCE [LARGE SCALE GENOMIC DNA]</scope>
    <source>
        <strain evidence="2 3">RI</strain>
    </source>
</reference>
<dbReference type="CDD" id="cd00757">
    <property type="entry name" value="ThiF_MoeB_HesA_family"/>
    <property type="match status" value="1"/>
</dbReference>
<dbReference type="GO" id="GO:0005737">
    <property type="term" value="C:cytoplasm"/>
    <property type="evidence" value="ECO:0007669"/>
    <property type="project" value="TreeGrafter"/>
</dbReference>
<dbReference type="InterPro" id="IPR001763">
    <property type="entry name" value="Rhodanese-like_dom"/>
</dbReference>
<proteinExistence type="predicted"/>
<organism evidence="2 3">
    <name type="scientific">Babesia microti (strain RI)</name>
    <dbReference type="NCBI Taxonomy" id="1133968"/>
    <lineage>
        <taxon>Eukaryota</taxon>
        <taxon>Sar</taxon>
        <taxon>Alveolata</taxon>
        <taxon>Apicomplexa</taxon>
        <taxon>Aconoidasida</taxon>
        <taxon>Piroplasmida</taxon>
        <taxon>Babesiidae</taxon>
        <taxon>Babesia</taxon>
    </lineage>
</organism>
<dbReference type="InterPro" id="IPR036873">
    <property type="entry name" value="Rhodanese-like_dom_sf"/>
</dbReference>
<keyword evidence="2" id="KW-0548">Nucleotidyltransferase</keyword>
<dbReference type="GO" id="GO:0042292">
    <property type="term" value="F:URM1 activating enzyme activity"/>
    <property type="evidence" value="ECO:0007669"/>
    <property type="project" value="TreeGrafter"/>
</dbReference>
<dbReference type="InterPro" id="IPR000594">
    <property type="entry name" value="ThiF_NAD_FAD-bd"/>
</dbReference>
<dbReference type="PANTHER" id="PTHR10953:SF102">
    <property type="entry name" value="ADENYLYLTRANSFERASE AND SULFURTRANSFERASE MOCS3"/>
    <property type="match status" value="1"/>
</dbReference>
<feature type="domain" description="Rhodanese" evidence="1">
    <location>
        <begin position="333"/>
        <end position="439"/>
    </location>
</feature>